<proteinExistence type="inferred from homology"/>
<feature type="site" description="Interaction with substrate tRNA" evidence="10">
    <location>
        <position position="122"/>
    </location>
</feature>
<dbReference type="EC" id="2.5.1.75" evidence="10"/>
<protein>
    <recommendedName>
        <fullName evidence="10">tRNA dimethylallyltransferase</fullName>
        <ecNumber evidence="10">2.5.1.75</ecNumber>
    </recommendedName>
    <alternativeName>
        <fullName evidence="10">Dimethylallyl diphosphate:tRNA dimethylallyltransferase</fullName>
        <shortName evidence="10">DMAPP:tRNA dimethylallyltransferase</shortName>
        <shortName evidence="10">DMATase</shortName>
    </alternativeName>
    <alternativeName>
        <fullName evidence="10">Isopentenyl-diphosphate:tRNA isopentenyltransferase</fullName>
        <shortName evidence="10">IPP transferase</shortName>
        <shortName evidence="10">IPPT</shortName>
        <shortName evidence="10">IPTase</shortName>
    </alternativeName>
</protein>
<comment type="similarity">
    <text evidence="3 10 13">Belongs to the IPP transferase family.</text>
</comment>
<evidence type="ECO:0000256" key="9">
    <source>
        <dbReference type="ARBA" id="ARBA00049563"/>
    </source>
</evidence>
<dbReference type="Proteomes" id="UP000705867">
    <property type="component" value="Unassembled WGS sequence"/>
</dbReference>
<evidence type="ECO:0000256" key="7">
    <source>
        <dbReference type="ARBA" id="ARBA00022840"/>
    </source>
</evidence>
<dbReference type="PANTHER" id="PTHR11088">
    <property type="entry name" value="TRNA DIMETHYLALLYLTRANSFERASE"/>
    <property type="match status" value="1"/>
</dbReference>
<dbReference type="HAMAP" id="MF_00185">
    <property type="entry name" value="IPP_trans"/>
    <property type="match status" value="1"/>
</dbReference>
<reference evidence="14" key="2">
    <citation type="submission" date="2021-08" db="EMBL/GenBank/DDBJ databases">
        <authorList>
            <person name="Dalcin Martins P."/>
        </authorList>
    </citation>
    <scope>NUCLEOTIDE SEQUENCE</scope>
    <source>
        <strain evidence="14">MAG_39</strain>
    </source>
</reference>
<evidence type="ECO:0000256" key="3">
    <source>
        <dbReference type="ARBA" id="ARBA00005842"/>
    </source>
</evidence>
<feature type="region of interest" description="Interaction with substrate tRNA" evidence="10">
    <location>
        <begin position="34"/>
        <end position="37"/>
    </location>
</feature>
<dbReference type="Pfam" id="PF01715">
    <property type="entry name" value="IPPT"/>
    <property type="match status" value="1"/>
</dbReference>
<evidence type="ECO:0000256" key="13">
    <source>
        <dbReference type="RuleBase" id="RU003785"/>
    </source>
</evidence>
<keyword evidence="5 10" id="KW-0819">tRNA processing</keyword>
<dbReference type="InterPro" id="IPR018022">
    <property type="entry name" value="IPT"/>
</dbReference>
<accession>A0A953J552</accession>
<evidence type="ECO:0000256" key="11">
    <source>
        <dbReference type="RuleBase" id="RU003783"/>
    </source>
</evidence>
<comment type="catalytic activity">
    <reaction evidence="9 10 11">
        <text>adenosine(37) in tRNA + dimethylallyl diphosphate = N(6)-dimethylallyladenosine(37) in tRNA + diphosphate</text>
        <dbReference type="Rhea" id="RHEA:26482"/>
        <dbReference type="Rhea" id="RHEA-COMP:10162"/>
        <dbReference type="Rhea" id="RHEA-COMP:10375"/>
        <dbReference type="ChEBI" id="CHEBI:33019"/>
        <dbReference type="ChEBI" id="CHEBI:57623"/>
        <dbReference type="ChEBI" id="CHEBI:74411"/>
        <dbReference type="ChEBI" id="CHEBI:74415"/>
        <dbReference type="EC" id="2.5.1.75"/>
    </reaction>
</comment>
<evidence type="ECO:0000256" key="5">
    <source>
        <dbReference type="ARBA" id="ARBA00022694"/>
    </source>
</evidence>
<organism evidence="14 15">
    <name type="scientific">Candidatus Nitrobium versatile</name>
    <dbReference type="NCBI Taxonomy" id="2884831"/>
    <lineage>
        <taxon>Bacteria</taxon>
        <taxon>Pseudomonadati</taxon>
        <taxon>Nitrospirota</taxon>
        <taxon>Nitrospiria</taxon>
        <taxon>Nitrospirales</taxon>
        <taxon>Nitrospiraceae</taxon>
        <taxon>Candidatus Nitrobium</taxon>
    </lineage>
</organism>
<evidence type="ECO:0000313" key="14">
    <source>
        <dbReference type="EMBL" id="MBZ0156523.1"/>
    </source>
</evidence>
<evidence type="ECO:0000256" key="2">
    <source>
        <dbReference type="ARBA" id="ARBA00003213"/>
    </source>
</evidence>
<keyword evidence="4 10" id="KW-0808">Transferase</keyword>
<dbReference type="GO" id="GO:0006400">
    <property type="term" value="P:tRNA modification"/>
    <property type="evidence" value="ECO:0007669"/>
    <property type="project" value="TreeGrafter"/>
</dbReference>
<dbReference type="GO" id="GO:0052381">
    <property type="term" value="F:tRNA dimethylallyltransferase activity"/>
    <property type="evidence" value="ECO:0007669"/>
    <property type="project" value="UniProtKB-UniRule"/>
</dbReference>
<dbReference type="Gene3D" id="3.40.50.300">
    <property type="entry name" value="P-loop containing nucleotide triphosphate hydrolases"/>
    <property type="match status" value="1"/>
</dbReference>
<feature type="binding site" evidence="10">
    <location>
        <begin position="9"/>
        <end position="16"/>
    </location>
    <ligand>
        <name>ATP</name>
        <dbReference type="ChEBI" id="CHEBI:30616"/>
    </ligand>
</feature>
<dbReference type="InterPro" id="IPR039657">
    <property type="entry name" value="Dimethylallyltransferase"/>
</dbReference>
<feature type="site" description="Interaction with substrate tRNA" evidence="10">
    <location>
        <position position="100"/>
    </location>
</feature>
<comment type="caution">
    <text evidence="10">Lacks conserved residue(s) required for the propagation of feature annotation.</text>
</comment>
<dbReference type="Gene3D" id="1.10.20.140">
    <property type="match status" value="1"/>
</dbReference>
<dbReference type="SUPFAM" id="SSF52540">
    <property type="entry name" value="P-loop containing nucleoside triphosphate hydrolases"/>
    <property type="match status" value="2"/>
</dbReference>
<comment type="cofactor">
    <cofactor evidence="1 10">
        <name>Mg(2+)</name>
        <dbReference type="ChEBI" id="CHEBI:18420"/>
    </cofactor>
</comment>
<evidence type="ECO:0000256" key="8">
    <source>
        <dbReference type="ARBA" id="ARBA00022842"/>
    </source>
</evidence>
<evidence type="ECO:0000313" key="15">
    <source>
        <dbReference type="Proteomes" id="UP000705867"/>
    </source>
</evidence>
<comment type="caution">
    <text evidence="14">The sequence shown here is derived from an EMBL/GenBank/DDBJ whole genome shotgun (WGS) entry which is preliminary data.</text>
</comment>
<dbReference type="GO" id="GO:0005524">
    <property type="term" value="F:ATP binding"/>
    <property type="evidence" value="ECO:0007669"/>
    <property type="project" value="UniProtKB-UniRule"/>
</dbReference>
<evidence type="ECO:0000256" key="1">
    <source>
        <dbReference type="ARBA" id="ARBA00001946"/>
    </source>
</evidence>
<name>A0A953J552_9BACT</name>
<evidence type="ECO:0000256" key="6">
    <source>
        <dbReference type="ARBA" id="ARBA00022741"/>
    </source>
</evidence>
<evidence type="ECO:0000256" key="4">
    <source>
        <dbReference type="ARBA" id="ARBA00022679"/>
    </source>
</evidence>
<sequence length="314" mass="35698">MEKVILLVGPTGVGKTSASLLIARSLHTEIISSDSMQIYRRMDIGTAKPTPEERRSVRHHMIDIAEPWEYYSTGEYIWKVQSIISALHGKGKIPLVVGGTGLYIKAMTRGIFPGPSADREMRNSLMEEEKQTSGSLHERLKTLDPGAALRIEPADTRRIIRALEVCLKSERPMTELHEELTKPLPYDFIKVGITRDRKELYGIIDKRVDAMMEQGLLDEVREVVSLIRARGPLQELEEYPSLQAIGYKEIARHLSGELSLDEAVALVKQRSRNYAKRQFTWFRKEEGIRWIDITGLFDPLEVYKKIEAALSALL</sequence>
<comment type="subunit">
    <text evidence="10">Monomer.</text>
</comment>
<reference evidence="14" key="1">
    <citation type="journal article" date="2021" name="bioRxiv">
        <title>Unraveling nitrogen, sulfur and carbon metabolic pathways and microbial community transcriptional responses to substrate deprivation and toxicity stresses in a bioreactor mimicking anoxic brackish coastal sediment conditions.</title>
        <authorList>
            <person name="Martins P.D."/>
            <person name="Echeveste M.J."/>
            <person name="Arshad A."/>
            <person name="Kurth J."/>
            <person name="Ouboter H."/>
            <person name="Jetten M.S.M."/>
            <person name="Welte C.U."/>
        </authorList>
    </citation>
    <scope>NUCLEOTIDE SEQUENCE</scope>
    <source>
        <strain evidence="14">MAG_39</strain>
    </source>
</reference>
<keyword evidence="8 10" id="KW-0460">Magnesium</keyword>
<keyword evidence="7 10" id="KW-0067">ATP-binding</keyword>
<dbReference type="EMBL" id="JAIOIV010000077">
    <property type="protein sequence ID" value="MBZ0156523.1"/>
    <property type="molecule type" value="Genomic_DNA"/>
</dbReference>
<gene>
    <name evidence="10 14" type="primary">miaA</name>
    <name evidence="14" type="ORF">K8I29_09995</name>
</gene>
<evidence type="ECO:0000256" key="10">
    <source>
        <dbReference type="HAMAP-Rule" id="MF_00185"/>
    </source>
</evidence>
<dbReference type="PANTHER" id="PTHR11088:SF60">
    <property type="entry name" value="TRNA DIMETHYLALLYLTRANSFERASE"/>
    <property type="match status" value="1"/>
</dbReference>
<dbReference type="AlphaFoldDB" id="A0A953J552"/>
<dbReference type="InterPro" id="IPR027417">
    <property type="entry name" value="P-loop_NTPase"/>
</dbReference>
<dbReference type="NCBIfam" id="TIGR00174">
    <property type="entry name" value="miaA"/>
    <property type="match status" value="1"/>
</dbReference>
<feature type="binding site" evidence="10">
    <location>
        <begin position="11"/>
        <end position="16"/>
    </location>
    <ligand>
        <name>substrate</name>
    </ligand>
</feature>
<evidence type="ECO:0000256" key="12">
    <source>
        <dbReference type="RuleBase" id="RU003784"/>
    </source>
</evidence>
<comment type="function">
    <text evidence="2 10 12">Catalyzes the transfer of a dimethylallyl group onto the adenine at position 37 in tRNAs that read codons beginning with uridine, leading to the formation of N6-(dimethylallyl)adenosine (i(6)A).</text>
</comment>
<keyword evidence="6 10" id="KW-0547">Nucleotide-binding</keyword>